<organism evidence="2 3">
    <name type="scientific">Silurus meridionalis</name>
    <name type="common">Southern catfish</name>
    <name type="synonym">Silurus soldatovi meridionalis</name>
    <dbReference type="NCBI Taxonomy" id="175797"/>
    <lineage>
        <taxon>Eukaryota</taxon>
        <taxon>Metazoa</taxon>
        <taxon>Chordata</taxon>
        <taxon>Craniata</taxon>
        <taxon>Vertebrata</taxon>
        <taxon>Euteleostomi</taxon>
        <taxon>Actinopterygii</taxon>
        <taxon>Neopterygii</taxon>
        <taxon>Teleostei</taxon>
        <taxon>Ostariophysi</taxon>
        <taxon>Siluriformes</taxon>
        <taxon>Siluridae</taxon>
        <taxon>Silurus</taxon>
    </lineage>
</organism>
<keyword evidence="1" id="KW-1133">Transmembrane helix</keyword>
<keyword evidence="1" id="KW-0812">Transmembrane</keyword>
<comment type="caution">
    <text evidence="2">The sequence shown here is derived from an EMBL/GenBank/DDBJ whole genome shotgun (WGS) entry which is preliminary data.</text>
</comment>
<name>A0A8T0BU91_SILME</name>
<proteinExistence type="predicted"/>
<evidence type="ECO:0000313" key="3">
    <source>
        <dbReference type="Proteomes" id="UP000606274"/>
    </source>
</evidence>
<feature type="transmembrane region" description="Helical" evidence="1">
    <location>
        <begin position="108"/>
        <end position="128"/>
    </location>
</feature>
<reference evidence="2" key="1">
    <citation type="submission" date="2020-08" db="EMBL/GenBank/DDBJ databases">
        <title>Chromosome-level assembly of Southern catfish (Silurus meridionalis) provides insights into visual adaptation to the nocturnal and benthic lifestyles.</title>
        <authorList>
            <person name="Zhang Y."/>
            <person name="Wang D."/>
            <person name="Peng Z."/>
        </authorList>
    </citation>
    <scope>NUCLEOTIDE SEQUENCE</scope>
    <source>
        <strain evidence="2">SWU-2019-XX</strain>
        <tissue evidence="2">Muscle</tissue>
    </source>
</reference>
<evidence type="ECO:0000313" key="2">
    <source>
        <dbReference type="EMBL" id="KAF7709993.1"/>
    </source>
</evidence>
<keyword evidence="1" id="KW-0472">Membrane</keyword>
<gene>
    <name evidence="2" type="ORF">HF521_016843</name>
</gene>
<evidence type="ECO:0000256" key="1">
    <source>
        <dbReference type="SAM" id="Phobius"/>
    </source>
</evidence>
<dbReference type="Proteomes" id="UP000606274">
    <property type="component" value="Unassembled WGS sequence"/>
</dbReference>
<dbReference type="EMBL" id="JABFDY010000003">
    <property type="protein sequence ID" value="KAF7709993.1"/>
    <property type="molecule type" value="Genomic_DNA"/>
</dbReference>
<accession>A0A8T0BU91</accession>
<sequence length="444" mass="49520">MITIVSVMPVVQDQVCKTELTEDHHLSVYKVSNSPNCETDNATAPLIAHETNGLTTEEPYPGFEAQVQQILKDADAIQDEGDRHRLCQLQKMTVTQAKLNRYNRRNKWFLGALLGTAAAMGTLFNLGLSSVNSVSLSTLRQHVREIQNEIPQLREQLSLQGQTLQTIGKSLKGTLVVLNTHSVLLNQTLNSIKQLYSILQNDVAQTQLVTALMSDMLREVSSSIDSLAMGRIPPYLVPISLVQAALSSTSTHSLIPFKPISPTHWEDPSYFISTWTRVHTPEVVAYHDSNPQLYLAPNLSMCTRTKDIHYLCPSKLFLRVNTEGICGLQPMQQDTRCPAEAKPRSQVTDTQAEIVGDKWLVNTPIRTATLTYDKHDTATRVSLPNQNMWIQVPKGAILHLGDLALFHLPSEEYQSEVEITDIFKNHNLTLGPELELRIEEGGGK</sequence>
<dbReference type="AlphaFoldDB" id="A0A8T0BU91"/>
<keyword evidence="3" id="KW-1185">Reference proteome</keyword>
<protein>
    <submittedName>
        <fullName evidence="2">Uncharacterized protein</fullName>
    </submittedName>
</protein>